<name>A0A2I3HAT8_NOMLE</name>
<accession>A0A2I3HAT8</accession>
<feature type="region of interest" description="Disordered" evidence="1">
    <location>
        <begin position="62"/>
        <end position="90"/>
    </location>
</feature>
<dbReference type="EMBL" id="ADFV01100473">
    <property type="status" value="NOT_ANNOTATED_CDS"/>
    <property type="molecule type" value="Genomic_DNA"/>
</dbReference>
<keyword evidence="3" id="KW-1185">Reference proteome</keyword>
<reference evidence="2" key="3">
    <citation type="submission" date="2025-09" db="UniProtKB">
        <authorList>
            <consortium name="Ensembl"/>
        </authorList>
    </citation>
    <scope>IDENTIFICATION</scope>
</reference>
<protein>
    <submittedName>
        <fullName evidence="2">Uncharacterized protein</fullName>
    </submittedName>
</protein>
<dbReference type="EMBL" id="ADFV01100472">
    <property type="status" value="NOT_ANNOTATED_CDS"/>
    <property type="molecule type" value="Genomic_DNA"/>
</dbReference>
<dbReference type="Proteomes" id="UP000001073">
    <property type="component" value="Chromosome 10"/>
</dbReference>
<evidence type="ECO:0000313" key="2">
    <source>
        <dbReference type="Ensembl" id="ENSNLEP00000040749.1"/>
    </source>
</evidence>
<dbReference type="AlphaFoldDB" id="A0A2I3HAT8"/>
<feature type="compositionally biased region" description="Low complexity" evidence="1">
    <location>
        <begin position="74"/>
        <end position="83"/>
    </location>
</feature>
<dbReference type="InParanoid" id="A0A2I3HAT8"/>
<evidence type="ECO:0000313" key="3">
    <source>
        <dbReference type="Proteomes" id="UP000001073"/>
    </source>
</evidence>
<proteinExistence type="predicted"/>
<dbReference type="EMBL" id="ADFV01100469">
    <property type="status" value="NOT_ANNOTATED_CDS"/>
    <property type="molecule type" value="Genomic_DNA"/>
</dbReference>
<sequence length="90" mass="9633">LAAQASVRDRESSVTFEDVAGCLYHDVMLQTLTLISSLDKVLILNLTPHTLFPTGACGPQVPSSRIRPSPGHCPRPSLYLSLSPPHPTGV</sequence>
<dbReference type="EMBL" id="ADFV01100471">
    <property type="status" value="NOT_ANNOTATED_CDS"/>
    <property type="molecule type" value="Genomic_DNA"/>
</dbReference>
<dbReference type="EMBL" id="ADFV01100470">
    <property type="status" value="NOT_ANNOTATED_CDS"/>
    <property type="molecule type" value="Genomic_DNA"/>
</dbReference>
<evidence type="ECO:0000256" key="1">
    <source>
        <dbReference type="SAM" id="MobiDB-lite"/>
    </source>
</evidence>
<organism evidence="2 3">
    <name type="scientific">Nomascus leucogenys</name>
    <name type="common">Northern white-cheeked gibbon</name>
    <name type="synonym">Hylobates leucogenys</name>
    <dbReference type="NCBI Taxonomy" id="61853"/>
    <lineage>
        <taxon>Eukaryota</taxon>
        <taxon>Metazoa</taxon>
        <taxon>Chordata</taxon>
        <taxon>Craniata</taxon>
        <taxon>Vertebrata</taxon>
        <taxon>Euteleostomi</taxon>
        <taxon>Mammalia</taxon>
        <taxon>Eutheria</taxon>
        <taxon>Euarchontoglires</taxon>
        <taxon>Primates</taxon>
        <taxon>Haplorrhini</taxon>
        <taxon>Catarrhini</taxon>
        <taxon>Hylobatidae</taxon>
        <taxon>Nomascus</taxon>
    </lineage>
</organism>
<dbReference type="Ensembl" id="ENSNLET00000050298.1">
    <property type="protein sequence ID" value="ENSNLEP00000040749.1"/>
    <property type="gene ID" value="ENSNLEG00000027515.1"/>
</dbReference>
<reference evidence="2 3" key="1">
    <citation type="submission" date="2012-10" db="EMBL/GenBank/DDBJ databases">
        <authorList>
            <consortium name="Gibbon Genome Sequencing Consortium"/>
        </authorList>
    </citation>
    <scope>NUCLEOTIDE SEQUENCE [LARGE SCALE GENOMIC DNA]</scope>
</reference>
<reference evidence="2" key="2">
    <citation type="submission" date="2025-08" db="UniProtKB">
        <authorList>
            <consortium name="Ensembl"/>
        </authorList>
    </citation>
    <scope>IDENTIFICATION</scope>
</reference>